<protein>
    <recommendedName>
        <fullName evidence="3">Amine oxidase domain-containing protein</fullName>
    </recommendedName>
</protein>
<dbReference type="InterPro" id="IPR036188">
    <property type="entry name" value="FAD/NAD-bd_sf"/>
</dbReference>
<dbReference type="Proteomes" id="UP000070444">
    <property type="component" value="Unassembled WGS sequence"/>
</dbReference>
<accession>A0A137NPU4</accession>
<dbReference type="OrthoDB" id="5046242at2759"/>
<proteinExistence type="predicted"/>
<dbReference type="STRING" id="796925.A0A137NPU4"/>
<reference evidence="1 2" key="1">
    <citation type="journal article" date="2015" name="Genome Biol. Evol.">
        <title>Phylogenomic analyses indicate that early fungi evolved digesting cell walls of algal ancestors of land plants.</title>
        <authorList>
            <person name="Chang Y."/>
            <person name="Wang S."/>
            <person name="Sekimoto S."/>
            <person name="Aerts A.L."/>
            <person name="Choi C."/>
            <person name="Clum A."/>
            <person name="LaButti K.M."/>
            <person name="Lindquist E.A."/>
            <person name="Yee Ngan C."/>
            <person name="Ohm R.A."/>
            <person name="Salamov A.A."/>
            <person name="Grigoriev I.V."/>
            <person name="Spatafora J.W."/>
            <person name="Berbee M.L."/>
        </authorList>
    </citation>
    <scope>NUCLEOTIDE SEQUENCE [LARGE SCALE GENOMIC DNA]</scope>
    <source>
        <strain evidence="1 2">NRRL 28638</strain>
    </source>
</reference>
<evidence type="ECO:0000313" key="2">
    <source>
        <dbReference type="Proteomes" id="UP000070444"/>
    </source>
</evidence>
<name>A0A137NPU4_CONC2</name>
<evidence type="ECO:0008006" key="3">
    <source>
        <dbReference type="Google" id="ProtNLM"/>
    </source>
</evidence>
<keyword evidence="2" id="KW-1185">Reference proteome</keyword>
<evidence type="ECO:0000313" key="1">
    <source>
        <dbReference type="EMBL" id="KXN64756.1"/>
    </source>
</evidence>
<dbReference type="EMBL" id="KQ965200">
    <property type="protein sequence ID" value="KXN64756.1"/>
    <property type="molecule type" value="Genomic_DNA"/>
</dbReference>
<gene>
    <name evidence="1" type="ORF">CONCODRAFT_13980</name>
</gene>
<organism evidence="1 2">
    <name type="scientific">Conidiobolus coronatus (strain ATCC 28846 / CBS 209.66 / NRRL 28638)</name>
    <name type="common">Delacroixia coronata</name>
    <dbReference type="NCBI Taxonomy" id="796925"/>
    <lineage>
        <taxon>Eukaryota</taxon>
        <taxon>Fungi</taxon>
        <taxon>Fungi incertae sedis</taxon>
        <taxon>Zoopagomycota</taxon>
        <taxon>Entomophthoromycotina</taxon>
        <taxon>Entomophthoromycetes</taxon>
        <taxon>Entomophthorales</taxon>
        <taxon>Ancylistaceae</taxon>
        <taxon>Conidiobolus</taxon>
    </lineage>
</organism>
<sequence>MDQIPFALAKDLDITYNAQVSNIVRYKNSVKISYSTKSGIQIQKCSSAILAFTPLLNQLKNMISDLSEEEKDVLGQVKVHKYATIANYAPTMKYFVYAPLLPPPFPPNMDNGIPALIVNQTRGAAVSYHSNRGSFDAGPTDEELAHYKSQNHKFFPKLFNSKDTKTNIYIKGYEYFPHVTTESLQDGFYDKFNSIQGKNNIYYATPLLSFEVIEHSIRTAEYIVESFF</sequence>
<dbReference type="AlphaFoldDB" id="A0A137NPU4"/>
<dbReference type="Gene3D" id="3.50.50.60">
    <property type="entry name" value="FAD/NAD(P)-binding domain"/>
    <property type="match status" value="2"/>
</dbReference>